<dbReference type="SUPFAM" id="SSF56281">
    <property type="entry name" value="Metallo-hydrolase/oxidoreductase"/>
    <property type="match status" value="1"/>
</dbReference>
<dbReference type="Gene3D" id="3.60.15.10">
    <property type="entry name" value="Ribonuclease Z/Hydroxyacylglutathione hydrolase-like"/>
    <property type="match status" value="1"/>
</dbReference>
<evidence type="ECO:0000313" key="2">
    <source>
        <dbReference type="EMBL" id="GLZ78815.1"/>
    </source>
</evidence>
<name>A0A9W6WBK4_9ACTN</name>
<dbReference type="SMART" id="SM00849">
    <property type="entry name" value="Lactamase_B"/>
    <property type="match status" value="1"/>
</dbReference>
<dbReference type="CDD" id="cd16282">
    <property type="entry name" value="metallo-hydrolase-like_MBL-fold"/>
    <property type="match status" value="1"/>
</dbReference>
<dbReference type="PANTHER" id="PTHR42951:SF4">
    <property type="entry name" value="ACYL-COENZYME A THIOESTERASE MBLAC2"/>
    <property type="match status" value="1"/>
</dbReference>
<organism evidence="2 3">
    <name type="scientific">Actinorhabdospora filicis</name>
    <dbReference type="NCBI Taxonomy" id="1785913"/>
    <lineage>
        <taxon>Bacteria</taxon>
        <taxon>Bacillati</taxon>
        <taxon>Actinomycetota</taxon>
        <taxon>Actinomycetes</taxon>
        <taxon>Micromonosporales</taxon>
        <taxon>Micromonosporaceae</taxon>
        <taxon>Actinorhabdospora</taxon>
    </lineage>
</organism>
<comment type="caution">
    <text evidence="2">The sequence shown here is derived from an EMBL/GenBank/DDBJ whole genome shotgun (WGS) entry which is preliminary data.</text>
</comment>
<protein>
    <submittedName>
        <fullName evidence="2">MBL fold metallo-hydrolase</fullName>
    </submittedName>
</protein>
<reference evidence="2" key="1">
    <citation type="submission" date="2023-03" db="EMBL/GenBank/DDBJ databases">
        <title>Actinorhabdospora filicis NBRC 111898.</title>
        <authorList>
            <person name="Ichikawa N."/>
            <person name="Sato H."/>
            <person name="Tonouchi N."/>
        </authorList>
    </citation>
    <scope>NUCLEOTIDE SEQUENCE</scope>
    <source>
        <strain evidence="2">NBRC 111898</strain>
    </source>
</reference>
<proteinExistence type="predicted"/>
<evidence type="ECO:0000313" key="3">
    <source>
        <dbReference type="Proteomes" id="UP001165079"/>
    </source>
</evidence>
<dbReference type="AlphaFoldDB" id="A0A9W6WBK4"/>
<dbReference type="InterPro" id="IPR050855">
    <property type="entry name" value="NDM-1-like"/>
</dbReference>
<dbReference type="PANTHER" id="PTHR42951">
    <property type="entry name" value="METALLO-BETA-LACTAMASE DOMAIN-CONTAINING"/>
    <property type="match status" value="1"/>
</dbReference>
<keyword evidence="3" id="KW-1185">Reference proteome</keyword>
<sequence length="233" mass="24233">MVLTGGFAPVSDRVWVWRYPVLDVNLSLVVGDAGALLVDTLSGPSQARELADGVRAVTSLPVRVVNTHAHFDHCFGNGVIAEVLGVEEFWAGPGVAQRLSGDTTELRERIVASYGHLDAVMAAELPALVPLPPNRLVEGVVELDLGGVVARVWPVGHAHSPGDVVVACEGVVICGDIVEEGAPPQTGDADVRGWVAALGRLLPEMTGPVVPGHGAVVDAAFVAAQMRDLEALA</sequence>
<dbReference type="Proteomes" id="UP001165079">
    <property type="component" value="Unassembled WGS sequence"/>
</dbReference>
<feature type="domain" description="Metallo-beta-lactamase" evidence="1">
    <location>
        <begin position="23"/>
        <end position="213"/>
    </location>
</feature>
<evidence type="ECO:0000259" key="1">
    <source>
        <dbReference type="SMART" id="SM00849"/>
    </source>
</evidence>
<dbReference type="EMBL" id="BSTX01000002">
    <property type="protein sequence ID" value="GLZ78815.1"/>
    <property type="molecule type" value="Genomic_DNA"/>
</dbReference>
<dbReference type="InterPro" id="IPR001279">
    <property type="entry name" value="Metallo-B-lactamas"/>
</dbReference>
<dbReference type="Pfam" id="PF00753">
    <property type="entry name" value="Lactamase_B"/>
    <property type="match status" value="1"/>
</dbReference>
<accession>A0A9W6WBK4</accession>
<dbReference type="InterPro" id="IPR036866">
    <property type="entry name" value="RibonucZ/Hydroxyglut_hydro"/>
</dbReference>
<gene>
    <name evidence="2" type="ORF">Afil01_36220</name>
</gene>